<dbReference type="STRING" id="351605.Gura_0754"/>
<dbReference type="RefSeq" id="WP_011937687.1">
    <property type="nucleotide sequence ID" value="NC_009483.1"/>
</dbReference>
<proteinExistence type="predicted"/>
<organism evidence="2 3">
    <name type="scientific">Geotalea uraniireducens (strain Rf4)</name>
    <name type="common">Geobacter uraniireducens</name>
    <dbReference type="NCBI Taxonomy" id="351605"/>
    <lineage>
        <taxon>Bacteria</taxon>
        <taxon>Pseudomonadati</taxon>
        <taxon>Thermodesulfobacteriota</taxon>
        <taxon>Desulfuromonadia</taxon>
        <taxon>Geobacterales</taxon>
        <taxon>Geobacteraceae</taxon>
        <taxon>Geotalea</taxon>
    </lineage>
</organism>
<sequence>MDYFLGQIELFPYSFVPMGWLLCNGAILQIQQNTALFSLISNKFGGNGTTTFAVPNLQGAEPVPGMGFYICVSGIYPTRD</sequence>
<evidence type="ECO:0000259" key="1">
    <source>
        <dbReference type="Pfam" id="PF07484"/>
    </source>
</evidence>
<dbReference type="InterPro" id="IPR037053">
    <property type="entry name" value="Phage_tail_collar_dom_sf"/>
</dbReference>
<dbReference type="KEGG" id="gur:Gura_0754"/>
<evidence type="ECO:0000313" key="3">
    <source>
        <dbReference type="Proteomes" id="UP000006695"/>
    </source>
</evidence>
<feature type="domain" description="Phage tail collar" evidence="1">
    <location>
        <begin position="6"/>
        <end position="61"/>
    </location>
</feature>
<dbReference type="InterPro" id="IPR011083">
    <property type="entry name" value="Phage_tail_collar_dom"/>
</dbReference>
<dbReference type="SUPFAM" id="SSF88874">
    <property type="entry name" value="Receptor-binding domain of short tail fibre protein gp12"/>
    <property type="match status" value="1"/>
</dbReference>
<dbReference type="HOGENOM" id="CLU_170308_0_0_7"/>
<dbReference type="Pfam" id="PF07484">
    <property type="entry name" value="Collar"/>
    <property type="match status" value="1"/>
</dbReference>
<reference evidence="2 3" key="1">
    <citation type="submission" date="2007-05" db="EMBL/GenBank/DDBJ databases">
        <title>Complete sequence of Geobacter uraniireducens Rf4.</title>
        <authorList>
            <consortium name="US DOE Joint Genome Institute"/>
            <person name="Copeland A."/>
            <person name="Lucas S."/>
            <person name="Lapidus A."/>
            <person name="Barry K."/>
            <person name="Detter J.C."/>
            <person name="Glavina del Rio T."/>
            <person name="Hammon N."/>
            <person name="Israni S."/>
            <person name="Dalin E."/>
            <person name="Tice H."/>
            <person name="Pitluck S."/>
            <person name="Chertkov O."/>
            <person name="Brettin T."/>
            <person name="Bruce D."/>
            <person name="Han C."/>
            <person name="Schmutz J."/>
            <person name="Larimer F."/>
            <person name="Land M."/>
            <person name="Hauser L."/>
            <person name="Kyrpides N."/>
            <person name="Mikhailova N."/>
            <person name="Shelobolina E."/>
            <person name="Aklujkar M."/>
            <person name="Lovley D."/>
            <person name="Richardson P."/>
        </authorList>
    </citation>
    <scope>NUCLEOTIDE SEQUENCE [LARGE SCALE GENOMIC DNA]</scope>
    <source>
        <strain evidence="2 3">Rf4</strain>
    </source>
</reference>
<dbReference type="Gene3D" id="3.90.1340.10">
    <property type="entry name" value="Phage tail collar domain"/>
    <property type="match status" value="1"/>
</dbReference>
<accession>A5GBS6</accession>
<gene>
    <name evidence="2" type="ordered locus">Gura_0754</name>
</gene>
<evidence type="ECO:0000313" key="2">
    <source>
        <dbReference type="EMBL" id="ABQ24963.1"/>
    </source>
</evidence>
<dbReference type="EMBL" id="CP000698">
    <property type="protein sequence ID" value="ABQ24963.1"/>
    <property type="molecule type" value="Genomic_DNA"/>
</dbReference>
<dbReference type="OrthoDB" id="9810174at2"/>
<keyword evidence="3" id="KW-1185">Reference proteome</keyword>
<dbReference type="Proteomes" id="UP000006695">
    <property type="component" value="Chromosome"/>
</dbReference>
<dbReference type="AlphaFoldDB" id="A5GBS6"/>
<protein>
    <submittedName>
        <fullName evidence="2">Phage Tail Collar domain protein</fullName>
    </submittedName>
</protein>
<name>A5GBS6_GEOUR</name>